<keyword evidence="1" id="KW-0328">Glycosyltransferase</keyword>
<dbReference type="EMBL" id="JABXWR010000001">
    <property type="protein sequence ID" value="NVO66032.1"/>
    <property type="molecule type" value="Genomic_DNA"/>
</dbReference>
<protein>
    <submittedName>
        <fullName evidence="5">Glycosyltransferase family 4 protein</fullName>
    </submittedName>
</protein>
<organism evidence="5 6">
    <name type="scientific">Methanofollis tationis</name>
    <dbReference type="NCBI Taxonomy" id="81417"/>
    <lineage>
        <taxon>Archaea</taxon>
        <taxon>Methanobacteriati</taxon>
        <taxon>Methanobacteriota</taxon>
        <taxon>Stenosarchaea group</taxon>
        <taxon>Methanomicrobia</taxon>
        <taxon>Methanomicrobiales</taxon>
        <taxon>Methanomicrobiaceae</taxon>
        <taxon>Methanofollis</taxon>
    </lineage>
</organism>
<accession>A0A7K4HLI4</accession>
<reference evidence="5 6" key="1">
    <citation type="submission" date="2020-06" db="EMBL/GenBank/DDBJ databases">
        <title>Methanofollis fontis sp. nov., a methanogen isolated from marine sediments near a cold seep at Four-Way Closure Ridge offshore southwestern Taiwan.</title>
        <authorList>
            <person name="Chen S.-C."/>
            <person name="Teng N.-H."/>
            <person name="Lin Y.-S."/>
            <person name="Lai M.-C."/>
            <person name="Chen H.-H."/>
            <person name="Wang C.-C."/>
        </authorList>
    </citation>
    <scope>NUCLEOTIDE SEQUENCE [LARGE SCALE GENOMIC DNA]</scope>
    <source>
        <strain evidence="5 6">DSM 2702</strain>
    </source>
</reference>
<evidence type="ECO:0000256" key="1">
    <source>
        <dbReference type="ARBA" id="ARBA00022676"/>
    </source>
</evidence>
<evidence type="ECO:0000256" key="2">
    <source>
        <dbReference type="ARBA" id="ARBA00022679"/>
    </source>
</evidence>
<evidence type="ECO:0000259" key="3">
    <source>
        <dbReference type="Pfam" id="PF00534"/>
    </source>
</evidence>
<dbReference type="RefSeq" id="WP_176787620.1">
    <property type="nucleotide sequence ID" value="NZ_JABXWR010000001.1"/>
</dbReference>
<feature type="domain" description="Glycosyl transferase family 1" evidence="3">
    <location>
        <begin position="189"/>
        <end position="347"/>
    </location>
</feature>
<dbReference type="Gene3D" id="3.40.50.2000">
    <property type="entry name" value="Glycogen Phosphorylase B"/>
    <property type="match status" value="2"/>
</dbReference>
<gene>
    <name evidence="5" type="ORF">HWN36_01580</name>
</gene>
<evidence type="ECO:0000313" key="6">
    <source>
        <dbReference type="Proteomes" id="UP000570823"/>
    </source>
</evidence>
<keyword evidence="6" id="KW-1185">Reference proteome</keyword>
<dbReference type="AlphaFoldDB" id="A0A7K4HLI4"/>
<dbReference type="PANTHER" id="PTHR12526:SF629">
    <property type="entry name" value="TEICHURONIC ACID BIOSYNTHESIS GLYCOSYLTRANSFERASE TUAH-RELATED"/>
    <property type="match status" value="1"/>
</dbReference>
<dbReference type="InterPro" id="IPR001296">
    <property type="entry name" value="Glyco_trans_1"/>
</dbReference>
<dbReference type="Pfam" id="PF13439">
    <property type="entry name" value="Glyco_transf_4"/>
    <property type="match status" value="1"/>
</dbReference>
<dbReference type="CDD" id="cd03794">
    <property type="entry name" value="GT4_WbuB-like"/>
    <property type="match status" value="1"/>
</dbReference>
<keyword evidence="2 5" id="KW-0808">Transferase</keyword>
<dbReference type="InterPro" id="IPR028098">
    <property type="entry name" value="Glyco_trans_4-like_N"/>
</dbReference>
<name>A0A7K4HLI4_9EURY</name>
<comment type="caution">
    <text evidence="5">The sequence shown here is derived from an EMBL/GenBank/DDBJ whole genome shotgun (WGS) entry which is preliminary data.</text>
</comment>
<dbReference type="Proteomes" id="UP000570823">
    <property type="component" value="Unassembled WGS sequence"/>
</dbReference>
<feature type="domain" description="Glycosyltransferase subfamily 4-like N-terminal" evidence="4">
    <location>
        <begin position="25"/>
        <end position="172"/>
    </location>
</feature>
<dbReference type="OrthoDB" id="132546at2157"/>
<dbReference type="PANTHER" id="PTHR12526">
    <property type="entry name" value="GLYCOSYLTRANSFERASE"/>
    <property type="match status" value="1"/>
</dbReference>
<evidence type="ECO:0000259" key="4">
    <source>
        <dbReference type="Pfam" id="PF13439"/>
    </source>
</evidence>
<dbReference type="GO" id="GO:0016757">
    <property type="term" value="F:glycosyltransferase activity"/>
    <property type="evidence" value="ECO:0007669"/>
    <property type="project" value="UniProtKB-KW"/>
</dbReference>
<proteinExistence type="predicted"/>
<evidence type="ECO:0000313" key="5">
    <source>
        <dbReference type="EMBL" id="NVO66032.1"/>
    </source>
</evidence>
<sequence>MKICMLTTVHPPFDTRIYHKEAVSLAKKYDVVVIAPSDEEINRVVGDVEVKTIKKAKNKIFHFLTLWRIFLSGLKEDCDIYHCHELGSLFLGVIFKLVNGTKLVYDAHEHWPSQFLEDIGINDTNILYGLLEKIILKYELFLSGFSDSILAVSESVAERFNNSGKPLRVILNVPVLQYSLCVDTCTKNSRELIYMGGKLQTSHGLQECYDAVTRLRADYPDIILTIVGKLDDRLNLVLKEDSDHFNITGILPYDKMYKRISEGGIGLVFFQKVSYNMYIGLPNKLFDYMSCGLPVVASDFPEIRRVLEDCKCGILVGGNGRYDIYGAIHYLIKNPDKAREMGENGKKAVEERYNWDRMEVKLFEIYSDPTLII</sequence>
<dbReference type="SUPFAM" id="SSF53756">
    <property type="entry name" value="UDP-Glycosyltransferase/glycogen phosphorylase"/>
    <property type="match status" value="1"/>
</dbReference>
<dbReference type="Pfam" id="PF00534">
    <property type="entry name" value="Glycos_transf_1"/>
    <property type="match status" value="1"/>
</dbReference>